<name>A0A0H5QNV4_9EUKA</name>
<sequence length="116" mass="12883">MGQAEFRNVMFDSPRVPLDSAKQESVSPSEYQITYSFPEETARMAVSFLSEDSLQVLASVSTREHPMISALAHILGQMRIASVFPQRLPTSQAIPHFAAGQEVRDQMDALACIRRA</sequence>
<dbReference type="EMBL" id="HACM01002832">
    <property type="protein sequence ID" value="CRZ03274.1"/>
    <property type="molecule type" value="Transcribed_RNA"/>
</dbReference>
<protein>
    <submittedName>
        <fullName evidence="1">Uncharacterized protein</fullName>
    </submittedName>
</protein>
<dbReference type="EMBL" id="HACM01002830">
    <property type="protein sequence ID" value="CRZ03272.1"/>
    <property type="molecule type" value="Transcribed_RNA"/>
</dbReference>
<organism evidence="1">
    <name type="scientific">Spongospora subterranea</name>
    <dbReference type="NCBI Taxonomy" id="70186"/>
    <lineage>
        <taxon>Eukaryota</taxon>
        <taxon>Sar</taxon>
        <taxon>Rhizaria</taxon>
        <taxon>Endomyxa</taxon>
        <taxon>Phytomyxea</taxon>
        <taxon>Plasmodiophorida</taxon>
        <taxon>Plasmodiophoridae</taxon>
        <taxon>Spongospora</taxon>
    </lineage>
</organism>
<reference evidence="1" key="1">
    <citation type="submission" date="2015-04" db="EMBL/GenBank/DDBJ databases">
        <title>The genome sequence of the plant pathogenic Rhizarian Plasmodiophora brassicae reveals insights in its biotrophic life cycle and the origin of chitin synthesis.</title>
        <authorList>
            <person name="Schwelm A."/>
            <person name="Fogelqvist J."/>
            <person name="Knaust A."/>
            <person name="Julke S."/>
            <person name="Lilja T."/>
            <person name="Dhandapani V."/>
            <person name="Bonilla-Rosso G."/>
            <person name="Karlsson M."/>
            <person name="Shevchenko A."/>
            <person name="Choi S.R."/>
            <person name="Kim H.G."/>
            <person name="Park J.Y."/>
            <person name="Lim Y.P."/>
            <person name="Ludwig-Muller J."/>
            <person name="Dixelius C."/>
        </authorList>
    </citation>
    <scope>NUCLEOTIDE SEQUENCE</scope>
    <source>
        <tissue evidence="1">Potato root galls</tissue>
    </source>
</reference>
<dbReference type="AlphaFoldDB" id="A0A0H5QNV4"/>
<accession>A0A0H5QNV4</accession>
<evidence type="ECO:0000313" key="1">
    <source>
        <dbReference type="EMBL" id="CRZ03272.1"/>
    </source>
</evidence>
<proteinExistence type="predicted"/>